<dbReference type="SUPFAM" id="SSF53795">
    <property type="entry name" value="PEP carboxykinase-like"/>
    <property type="match status" value="1"/>
</dbReference>
<dbReference type="RefSeq" id="WP_117002941.1">
    <property type="nucleotide sequence ID" value="NZ_QLIQ01000017.1"/>
</dbReference>
<dbReference type="InterPro" id="IPR027417">
    <property type="entry name" value="P-loop_NTPase"/>
</dbReference>
<name>A0A8J2Z568_9GAMM</name>
<sequence>MLNPVNTLRKTMQYWHASFVANNIGTGLLVIGAPNVGKTELCDYLIKYLDFYLVADDLVRVAQINDIYQGILCNEQYFGVMHHEKKGFIQVEKALDQAVISHVVYLYCQEKDPKYINKAQTLALPLIEMDVFNKAWHECAKQLQNKLG</sequence>
<dbReference type="Gene3D" id="3.40.50.300">
    <property type="entry name" value="P-loop containing nucleotide triphosphate hydrolases"/>
    <property type="match status" value="1"/>
</dbReference>
<gene>
    <name evidence="1" type="ORF">GCM10010995_16670</name>
</gene>
<accession>A0A8J2Z568</accession>
<reference evidence="1" key="2">
    <citation type="submission" date="2020-09" db="EMBL/GenBank/DDBJ databases">
        <authorList>
            <person name="Sun Q."/>
            <person name="Zhou Y."/>
        </authorList>
    </citation>
    <scope>NUCLEOTIDE SEQUENCE</scope>
    <source>
        <strain evidence="1">CGMCC 1.15758</strain>
    </source>
</reference>
<keyword evidence="2" id="KW-1185">Reference proteome</keyword>
<evidence type="ECO:0000313" key="1">
    <source>
        <dbReference type="EMBL" id="GGG00016.1"/>
    </source>
</evidence>
<dbReference type="OrthoDB" id="9778803at2"/>
<organism evidence="1 2">
    <name type="scientific">Cysteiniphilum litorale</name>
    <dbReference type="NCBI Taxonomy" id="2056700"/>
    <lineage>
        <taxon>Bacteria</taxon>
        <taxon>Pseudomonadati</taxon>
        <taxon>Pseudomonadota</taxon>
        <taxon>Gammaproteobacteria</taxon>
        <taxon>Thiotrichales</taxon>
        <taxon>Fastidiosibacteraceae</taxon>
        <taxon>Cysteiniphilum</taxon>
    </lineage>
</organism>
<reference evidence="1" key="1">
    <citation type="journal article" date="2014" name="Int. J. Syst. Evol. Microbiol.">
        <title>Complete genome sequence of Corynebacterium casei LMG S-19264T (=DSM 44701T), isolated from a smear-ripened cheese.</title>
        <authorList>
            <consortium name="US DOE Joint Genome Institute (JGI-PGF)"/>
            <person name="Walter F."/>
            <person name="Albersmeier A."/>
            <person name="Kalinowski J."/>
            <person name="Ruckert C."/>
        </authorList>
    </citation>
    <scope>NUCLEOTIDE SEQUENCE</scope>
    <source>
        <strain evidence="1">CGMCC 1.15758</strain>
    </source>
</reference>
<dbReference type="EMBL" id="BMJS01000018">
    <property type="protein sequence ID" value="GGG00016.1"/>
    <property type="molecule type" value="Genomic_DNA"/>
</dbReference>
<comment type="caution">
    <text evidence="1">The sequence shown here is derived from an EMBL/GenBank/DDBJ whole genome shotgun (WGS) entry which is preliminary data.</text>
</comment>
<dbReference type="Proteomes" id="UP000636949">
    <property type="component" value="Unassembled WGS sequence"/>
</dbReference>
<evidence type="ECO:0000313" key="2">
    <source>
        <dbReference type="Proteomes" id="UP000636949"/>
    </source>
</evidence>
<proteinExistence type="predicted"/>
<dbReference type="AlphaFoldDB" id="A0A8J2Z568"/>
<protein>
    <submittedName>
        <fullName evidence="1">Uncharacterized protein</fullName>
    </submittedName>
</protein>